<reference evidence="7 8" key="1">
    <citation type="submission" date="2024-10" db="EMBL/GenBank/DDBJ databases">
        <title>The Natural Products Discovery Center: Release of the First 8490 Sequenced Strains for Exploring Actinobacteria Biosynthetic Diversity.</title>
        <authorList>
            <person name="Kalkreuter E."/>
            <person name="Kautsar S.A."/>
            <person name="Yang D."/>
            <person name="Bader C.D."/>
            <person name="Teijaro C.N."/>
            <person name="Fluegel L."/>
            <person name="Davis C.M."/>
            <person name="Simpson J.R."/>
            <person name="Lauterbach L."/>
            <person name="Steele A.D."/>
            <person name="Gui C."/>
            <person name="Meng S."/>
            <person name="Li G."/>
            <person name="Viehrig K."/>
            <person name="Ye F."/>
            <person name="Su P."/>
            <person name="Kiefer A.F."/>
            <person name="Nichols A."/>
            <person name="Cepeda A.J."/>
            <person name="Yan W."/>
            <person name="Fan B."/>
            <person name="Jiang Y."/>
            <person name="Adhikari A."/>
            <person name="Zheng C.-J."/>
            <person name="Schuster L."/>
            <person name="Cowan T.M."/>
            <person name="Smanski M.J."/>
            <person name="Chevrette M.G."/>
            <person name="De Carvalho L.P.S."/>
            <person name="Shen B."/>
        </authorList>
    </citation>
    <scope>NUCLEOTIDE SEQUENCE [LARGE SCALE GENOMIC DNA]</scope>
    <source>
        <strain evidence="7 8">NPDC050545</strain>
    </source>
</reference>
<dbReference type="PANTHER" id="PTHR30055:SF226">
    <property type="entry name" value="HTH-TYPE TRANSCRIPTIONAL REGULATOR PKSA"/>
    <property type="match status" value="1"/>
</dbReference>
<evidence type="ECO:0000259" key="6">
    <source>
        <dbReference type="PROSITE" id="PS50977"/>
    </source>
</evidence>
<dbReference type="InterPro" id="IPR001647">
    <property type="entry name" value="HTH_TetR"/>
</dbReference>
<dbReference type="PRINTS" id="PR00455">
    <property type="entry name" value="HTHTETR"/>
</dbReference>
<gene>
    <name evidence="7" type="ORF">ACIBG2_27920</name>
</gene>
<dbReference type="SUPFAM" id="SSF48498">
    <property type="entry name" value="Tetracyclin repressor-like, C-terminal domain"/>
    <property type="match status" value="1"/>
</dbReference>
<dbReference type="PANTHER" id="PTHR30055">
    <property type="entry name" value="HTH-TYPE TRANSCRIPTIONAL REGULATOR RUTR"/>
    <property type="match status" value="1"/>
</dbReference>
<dbReference type="InterPro" id="IPR039538">
    <property type="entry name" value="BetI_C"/>
</dbReference>
<proteinExistence type="predicted"/>
<sequence length="200" mass="21960">MAHVPAAERRPQLVEAAIGLMAREGVAAGSTRAIAAEAGVAQAMVHYMFGSKQELYRGVLEELIRTLVSRVEAAMPEDGTDFRDTIAALVRELWRTVTEEREKYILFLELTLLSLRDPVLRRSASCYTLSLDAIAARLVTEAAERAGQPLALPAEELARYFISGFDGIVLRFLEEEDPGPAEAILERFLDSTVALATGRI</sequence>
<dbReference type="InterPro" id="IPR036271">
    <property type="entry name" value="Tet_transcr_reg_TetR-rel_C_sf"/>
</dbReference>
<protein>
    <submittedName>
        <fullName evidence="7">TetR/AcrR family transcriptional regulator</fullName>
    </submittedName>
</protein>
<dbReference type="Pfam" id="PF00440">
    <property type="entry name" value="TetR_N"/>
    <property type="match status" value="1"/>
</dbReference>
<dbReference type="InterPro" id="IPR009057">
    <property type="entry name" value="Homeodomain-like_sf"/>
</dbReference>
<dbReference type="InterPro" id="IPR050109">
    <property type="entry name" value="HTH-type_TetR-like_transc_reg"/>
</dbReference>
<keyword evidence="4" id="KW-0804">Transcription</keyword>
<dbReference type="EMBL" id="JBITGY010000007">
    <property type="protein sequence ID" value="MFI6501234.1"/>
    <property type="molecule type" value="Genomic_DNA"/>
</dbReference>
<name>A0ABW7YZ83_9ACTN</name>
<keyword evidence="1" id="KW-0678">Repressor</keyword>
<feature type="DNA-binding region" description="H-T-H motif" evidence="5">
    <location>
        <begin position="30"/>
        <end position="49"/>
    </location>
</feature>
<dbReference type="SUPFAM" id="SSF46689">
    <property type="entry name" value="Homeodomain-like"/>
    <property type="match status" value="1"/>
</dbReference>
<evidence type="ECO:0000256" key="2">
    <source>
        <dbReference type="ARBA" id="ARBA00023015"/>
    </source>
</evidence>
<evidence type="ECO:0000256" key="1">
    <source>
        <dbReference type="ARBA" id="ARBA00022491"/>
    </source>
</evidence>
<keyword evidence="3 5" id="KW-0238">DNA-binding</keyword>
<organism evidence="7 8">
    <name type="scientific">Nonomuraea typhae</name>
    <dbReference type="NCBI Taxonomy" id="2603600"/>
    <lineage>
        <taxon>Bacteria</taxon>
        <taxon>Bacillati</taxon>
        <taxon>Actinomycetota</taxon>
        <taxon>Actinomycetes</taxon>
        <taxon>Streptosporangiales</taxon>
        <taxon>Streptosporangiaceae</taxon>
        <taxon>Nonomuraea</taxon>
    </lineage>
</organism>
<dbReference type="Gene3D" id="1.10.357.10">
    <property type="entry name" value="Tetracycline Repressor, domain 2"/>
    <property type="match status" value="1"/>
</dbReference>
<evidence type="ECO:0000313" key="7">
    <source>
        <dbReference type="EMBL" id="MFI6501234.1"/>
    </source>
</evidence>
<dbReference type="PROSITE" id="PS50977">
    <property type="entry name" value="HTH_TETR_2"/>
    <property type="match status" value="1"/>
</dbReference>
<evidence type="ECO:0000256" key="3">
    <source>
        <dbReference type="ARBA" id="ARBA00023125"/>
    </source>
</evidence>
<evidence type="ECO:0000256" key="4">
    <source>
        <dbReference type="ARBA" id="ARBA00023163"/>
    </source>
</evidence>
<feature type="domain" description="HTH tetR-type" evidence="6">
    <location>
        <begin position="7"/>
        <end position="67"/>
    </location>
</feature>
<dbReference type="Proteomes" id="UP001612741">
    <property type="component" value="Unassembled WGS sequence"/>
</dbReference>
<keyword evidence="8" id="KW-1185">Reference proteome</keyword>
<accession>A0ABW7YZ83</accession>
<evidence type="ECO:0000313" key="8">
    <source>
        <dbReference type="Proteomes" id="UP001612741"/>
    </source>
</evidence>
<comment type="caution">
    <text evidence="7">The sequence shown here is derived from an EMBL/GenBank/DDBJ whole genome shotgun (WGS) entry which is preliminary data.</text>
</comment>
<dbReference type="Pfam" id="PF13977">
    <property type="entry name" value="TetR_C_6"/>
    <property type="match status" value="1"/>
</dbReference>
<evidence type="ECO:0000256" key="5">
    <source>
        <dbReference type="PROSITE-ProRule" id="PRU00335"/>
    </source>
</evidence>
<keyword evidence="2" id="KW-0805">Transcription regulation</keyword>
<dbReference type="RefSeq" id="WP_397085612.1">
    <property type="nucleotide sequence ID" value="NZ_JBITGY010000007.1"/>
</dbReference>